<accession>A0A9P6D072</accession>
<protein>
    <recommendedName>
        <fullName evidence="3">F-box domain-containing protein</fullName>
    </recommendedName>
</protein>
<reference evidence="1" key="1">
    <citation type="submission" date="2020-11" db="EMBL/GenBank/DDBJ databases">
        <authorList>
            <consortium name="DOE Joint Genome Institute"/>
            <person name="Ahrendt S."/>
            <person name="Riley R."/>
            <person name="Andreopoulos W."/>
            <person name="Labutti K."/>
            <person name="Pangilinan J."/>
            <person name="Ruiz-Duenas F.J."/>
            <person name="Barrasa J.M."/>
            <person name="Sanchez-Garcia M."/>
            <person name="Camarero S."/>
            <person name="Miyauchi S."/>
            <person name="Serrano A."/>
            <person name="Linde D."/>
            <person name="Babiker R."/>
            <person name="Drula E."/>
            <person name="Ayuso-Fernandez I."/>
            <person name="Pacheco R."/>
            <person name="Padilla G."/>
            <person name="Ferreira P."/>
            <person name="Barriuso J."/>
            <person name="Kellner H."/>
            <person name="Castanera R."/>
            <person name="Alfaro M."/>
            <person name="Ramirez L."/>
            <person name="Pisabarro A.G."/>
            <person name="Kuo A."/>
            <person name="Tritt A."/>
            <person name="Lipzen A."/>
            <person name="He G."/>
            <person name="Yan M."/>
            <person name="Ng V."/>
            <person name="Cullen D."/>
            <person name="Martin F."/>
            <person name="Rosso M.-N."/>
            <person name="Henrissat B."/>
            <person name="Hibbett D."/>
            <person name="Martinez A.T."/>
            <person name="Grigoriev I.V."/>
        </authorList>
    </citation>
    <scope>NUCLEOTIDE SEQUENCE</scope>
    <source>
        <strain evidence="1">CIRM-BRFM 674</strain>
    </source>
</reference>
<name>A0A9P6D072_9AGAR</name>
<organism evidence="1 2">
    <name type="scientific">Pholiota conissans</name>
    <dbReference type="NCBI Taxonomy" id="109636"/>
    <lineage>
        <taxon>Eukaryota</taxon>
        <taxon>Fungi</taxon>
        <taxon>Dikarya</taxon>
        <taxon>Basidiomycota</taxon>
        <taxon>Agaricomycotina</taxon>
        <taxon>Agaricomycetes</taxon>
        <taxon>Agaricomycetidae</taxon>
        <taxon>Agaricales</taxon>
        <taxon>Agaricineae</taxon>
        <taxon>Strophariaceae</taxon>
        <taxon>Pholiota</taxon>
    </lineage>
</organism>
<gene>
    <name evidence="1" type="ORF">BDN70DRAFT_48545</name>
</gene>
<evidence type="ECO:0000313" key="2">
    <source>
        <dbReference type="Proteomes" id="UP000807469"/>
    </source>
</evidence>
<dbReference type="Proteomes" id="UP000807469">
    <property type="component" value="Unassembled WGS sequence"/>
</dbReference>
<sequence length="525" mass="59826">MQFVAGKQVLSPTPPFVPLAQSLPFELLSEIFSICLHNFSSDSDSLRPDHPPWTFAKVCRHWRAVCLSSPLLWVRFPRLNTNSENSRNDAFRGLLRTSLELSNPAPYKLHLTTYSHPDQDWELPPLLSDLLPYIDRCEELTIAMNEYIIEKLHQLQWKLNTLCILSLRFYGPSRDFDTGSTPKLTIFDKDVPCLESVTVELVPHSSSYHFTIPTLFKFDYIRLPWGQLTSFSAIYFSNHSALEALRNAPMLRECSFTGMWDAPLPSITVSETSANPLQPVIHRRLRSLALQKIGAVFGGDINPFPTFLSQLTAPKLLKLKITVGLLREHYAAHVLAFIERSSCSLISLTLHAENARHHLTQILSLIPRLRDLEICYIGSDDLSKIRLQGSDPLIPHLRHLTLIKPSVKADDLDFFISSRTDNTLFGTPDLPSSPPHGPSWEISPQPLESLVIHFADEPKHSFERDDRTRRAIHYELEGWDGMPRQDQAFQRVLTWKRSLEALELQMKSTGSENSERVLESVQLII</sequence>
<evidence type="ECO:0000313" key="1">
    <source>
        <dbReference type="EMBL" id="KAF9478373.1"/>
    </source>
</evidence>
<proteinExistence type="predicted"/>
<dbReference type="AlphaFoldDB" id="A0A9P6D072"/>
<dbReference type="EMBL" id="MU155236">
    <property type="protein sequence ID" value="KAF9478373.1"/>
    <property type="molecule type" value="Genomic_DNA"/>
</dbReference>
<keyword evidence="2" id="KW-1185">Reference proteome</keyword>
<comment type="caution">
    <text evidence="1">The sequence shown here is derived from an EMBL/GenBank/DDBJ whole genome shotgun (WGS) entry which is preliminary data.</text>
</comment>
<evidence type="ECO:0008006" key="3">
    <source>
        <dbReference type="Google" id="ProtNLM"/>
    </source>
</evidence>
<dbReference type="OrthoDB" id="2269034at2759"/>